<evidence type="ECO:0000259" key="1">
    <source>
        <dbReference type="Pfam" id="PF00076"/>
    </source>
</evidence>
<dbReference type="InterPro" id="IPR035979">
    <property type="entry name" value="RBD_domain_sf"/>
</dbReference>
<dbReference type="AlphaFoldDB" id="A0A8X8C185"/>
<dbReference type="SUPFAM" id="SSF54928">
    <property type="entry name" value="RNA-binding domain, RBD"/>
    <property type="match status" value="1"/>
</dbReference>
<dbReference type="Proteomes" id="UP000886885">
    <property type="component" value="Unassembled WGS sequence"/>
</dbReference>
<name>A0A8X8C185_POPTO</name>
<dbReference type="EMBL" id="JAAWWB010001543">
    <property type="protein sequence ID" value="KAG6735924.1"/>
    <property type="molecule type" value="Genomic_DNA"/>
</dbReference>
<dbReference type="Gene3D" id="3.30.70.330">
    <property type="match status" value="1"/>
</dbReference>
<evidence type="ECO:0000313" key="3">
    <source>
        <dbReference type="Proteomes" id="UP000886885"/>
    </source>
</evidence>
<gene>
    <name evidence="2" type="ORF">POTOM_061392</name>
</gene>
<sequence length="229" mass="26674">MRRNLRRLEMKLLNGNGRETFANAFSKISPVTNLFISRKKTKRERRFGFVSFFSHLKDTDLCDKLNLIWFDSFKIQANLAGFQTSTDFREKTALTTKPETKISSKLALIDNRTFIEAFLVQKPSKKTVVYESTRDDKEWLLRSLVGFIATEVDYAQLEHMVLKNVKKAIGFRLLGASQTVITFTDKETMEKELVNSSSALANYFFSIKPWKREVKVVNRFAWVSIWDFL</sequence>
<protein>
    <recommendedName>
        <fullName evidence="1">RRM domain-containing protein</fullName>
    </recommendedName>
</protein>
<dbReference type="GO" id="GO:0003723">
    <property type="term" value="F:RNA binding"/>
    <property type="evidence" value="ECO:0007669"/>
    <property type="project" value="InterPro"/>
</dbReference>
<feature type="domain" description="RRM" evidence="1">
    <location>
        <begin position="20"/>
        <end position="74"/>
    </location>
</feature>
<dbReference type="InterPro" id="IPR000504">
    <property type="entry name" value="RRM_dom"/>
</dbReference>
<organism evidence="2 3">
    <name type="scientific">Populus tomentosa</name>
    <name type="common">Chinese white poplar</name>
    <dbReference type="NCBI Taxonomy" id="118781"/>
    <lineage>
        <taxon>Eukaryota</taxon>
        <taxon>Viridiplantae</taxon>
        <taxon>Streptophyta</taxon>
        <taxon>Embryophyta</taxon>
        <taxon>Tracheophyta</taxon>
        <taxon>Spermatophyta</taxon>
        <taxon>Magnoliopsida</taxon>
        <taxon>eudicotyledons</taxon>
        <taxon>Gunneridae</taxon>
        <taxon>Pentapetalae</taxon>
        <taxon>rosids</taxon>
        <taxon>fabids</taxon>
        <taxon>Malpighiales</taxon>
        <taxon>Salicaceae</taxon>
        <taxon>Saliceae</taxon>
        <taxon>Populus</taxon>
    </lineage>
</organism>
<keyword evidence="3" id="KW-1185">Reference proteome</keyword>
<dbReference type="Pfam" id="PF00076">
    <property type="entry name" value="RRM_1"/>
    <property type="match status" value="1"/>
</dbReference>
<accession>A0A8X8C185</accession>
<comment type="caution">
    <text evidence="2">The sequence shown here is derived from an EMBL/GenBank/DDBJ whole genome shotgun (WGS) entry which is preliminary data.</text>
</comment>
<proteinExistence type="predicted"/>
<dbReference type="InterPro" id="IPR012677">
    <property type="entry name" value="Nucleotide-bd_a/b_plait_sf"/>
</dbReference>
<dbReference type="OrthoDB" id="1436566at2759"/>
<evidence type="ECO:0000313" key="2">
    <source>
        <dbReference type="EMBL" id="KAG6735924.1"/>
    </source>
</evidence>
<reference evidence="2" key="1">
    <citation type="journal article" date="2020" name="bioRxiv">
        <title>Hybrid origin of Populus tomentosa Carr. identified through genome sequencing and phylogenomic analysis.</title>
        <authorList>
            <person name="An X."/>
            <person name="Gao K."/>
            <person name="Chen Z."/>
            <person name="Li J."/>
            <person name="Yang X."/>
            <person name="Yang X."/>
            <person name="Zhou J."/>
            <person name="Guo T."/>
            <person name="Zhao T."/>
            <person name="Huang S."/>
            <person name="Miao D."/>
            <person name="Khan W.U."/>
            <person name="Rao P."/>
            <person name="Ye M."/>
            <person name="Lei B."/>
            <person name="Liao W."/>
            <person name="Wang J."/>
            <person name="Ji L."/>
            <person name="Li Y."/>
            <person name="Guo B."/>
            <person name="Mustafa N.S."/>
            <person name="Li S."/>
            <person name="Yun Q."/>
            <person name="Keller S.R."/>
            <person name="Mao J."/>
            <person name="Zhang R."/>
            <person name="Strauss S.H."/>
        </authorList>
    </citation>
    <scope>NUCLEOTIDE SEQUENCE</scope>
    <source>
        <strain evidence="2">GM15</strain>
        <tissue evidence="2">Leaf</tissue>
    </source>
</reference>